<dbReference type="Proteomes" id="UP000593577">
    <property type="component" value="Unassembled WGS sequence"/>
</dbReference>
<feature type="non-terminal residue" evidence="1">
    <location>
        <position position="1"/>
    </location>
</feature>
<sequence length="93" mass="11139">RSAGGRQWRLPVRLDQWRLFDRRGWSRGGYWWSNKRSNWMLDGGFRNGSEMVKTESDNALLIDTLRNGLVAVSNIVEVRMIREWFYKSWEVKC</sequence>
<name>A0A7J8WJU9_GOSAI</name>
<gene>
    <name evidence="1" type="ORF">Goari_016729</name>
</gene>
<reference evidence="1 2" key="1">
    <citation type="journal article" date="2019" name="Genome Biol. Evol.">
        <title>Insights into the evolution of the New World diploid cottons (Gossypium, subgenus Houzingenia) based on genome sequencing.</title>
        <authorList>
            <person name="Grover C.E."/>
            <person name="Arick M.A. 2nd"/>
            <person name="Thrash A."/>
            <person name="Conover J.L."/>
            <person name="Sanders W.S."/>
            <person name="Peterson D.G."/>
            <person name="Frelichowski J.E."/>
            <person name="Scheffler J.A."/>
            <person name="Scheffler B.E."/>
            <person name="Wendel J.F."/>
        </authorList>
    </citation>
    <scope>NUCLEOTIDE SEQUENCE [LARGE SCALE GENOMIC DNA]</scope>
    <source>
        <strain evidence="1">185</strain>
        <tissue evidence="1">Leaf</tissue>
    </source>
</reference>
<proteinExistence type="predicted"/>
<dbReference type="AlphaFoldDB" id="A0A7J8WJU9"/>
<evidence type="ECO:0000313" key="1">
    <source>
        <dbReference type="EMBL" id="MBA0675172.1"/>
    </source>
</evidence>
<accession>A0A7J8WJU9</accession>
<evidence type="ECO:0000313" key="2">
    <source>
        <dbReference type="Proteomes" id="UP000593577"/>
    </source>
</evidence>
<protein>
    <submittedName>
        <fullName evidence="1">Uncharacterized protein</fullName>
    </submittedName>
</protein>
<organism evidence="1 2">
    <name type="scientific">Gossypium aridum</name>
    <name type="common">American cotton</name>
    <name type="synonym">Erioxylum aridum</name>
    <dbReference type="NCBI Taxonomy" id="34290"/>
    <lineage>
        <taxon>Eukaryota</taxon>
        <taxon>Viridiplantae</taxon>
        <taxon>Streptophyta</taxon>
        <taxon>Embryophyta</taxon>
        <taxon>Tracheophyta</taxon>
        <taxon>Spermatophyta</taxon>
        <taxon>Magnoliopsida</taxon>
        <taxon>eudicotyledons</taxon>
        <taxon>Gunneridae</taxon>
        <taxon>Pentapetalae</taxon>
        <taxon>rosids</taxon>
        <taxon>malvids</taxon>
        <taxon>Malvales</taxon>
        <taxon>Malvaceae</taxon>
        <taxon>Malvoideae</taxon>
        <taxon>Gossypium</taxon>
    </lineage>
</organism>
<dbReference type="EMBL" id="JABFAA010000001">
    <property type="protein sequence ID" value="MBA0675172.1"/>
    <property type="molecule type" value="Genomic_DNA"/>
</dbReference>
<keyword evidence="2" id="KW-1185">Reference proteome</keyword>
<comment type="caution">
    <text evidence="1">The sequence shown here is derived from an EMBL/GenBank/DDBJ whole genome shotgun (WGS) entry which is preliminary data.</text>
</comment>